<keyword evidence="9" id="KW-1185">Reference proteome</keyword>
<evidence type="ECO:0000256" key="6">
    <source>
        <dbReference type="ARBA" id="ARBA00023004"/>
    </source>
</evidence>
<keyword evidence="2" id="KW-0479">Metal-binding</keyword>
<dbReference type="InterPro" id="IPR006620">
    <property type="entry name" value="Pro_4_hyd_alph"/>
</dbReference>
<evidence type="ECO:0000256" key="4">
    <source>
        <dbReference type="ARBA" id="ARBA00022964"/>
    </source>
</evidence>
<dbReference type="SMART" id="SM00702">
    <property type="entry name" value="P4Hc"/>
    <property type="match status" value="1"/>
</dbReference>
<dbReference type="GO" id="GO:0016705">
    <property type="term" value="F:oxidoreductase activity, acting on paired donors, with incorporation or reduction of molecular oxygen"/>
    <property type="evidence" value="ECO:0007669"/>
    <property type="project" value="InterPro"/>
</dbReference>
<dbReference type="InterPro" id="IPR044862">
    <property type="entry name" value="Pro_4_hyd_alph_FE2OG_OXY"/>
</dbReference>
<dbReference type="GO" id="GO:0051213">
    <property type="term" value="F:dioxygenase activity"/>
    <property type="evidence" value="ECO:0007669"/>
    <property type="project" value="UniProtKB-KW"/>
</dbReference>
<dbReference type="PANTHER" id="PTHR10869">
    <property type="entry name" value="PROLYL 4-HYDROXYLASE ALPHA SUBUNIT"/>
    <property type="match status" value="1"/>
</dbReference>
<dbReference type="AlphaFoldDB" id="A0A7X4GG53"/>
<evidence type="ECO:0000259" key="7">
    <source>
        <dbReference type="PROSITE" id="PS51471"/>
    </source>
</evidence>
<sequence>MANHPHPDRKVLARTGAEVRDRLAGDPAVWRFPEERAEVYVVDDFLPASSCRYLMRLIDDVACPSCVIDGKDWPDYRTSYSGDLDVRDRCVSDLERRISAVTGIASERGEWAQGQRYRRGEFFGEHCDWFDTASTYWQHERRCGGQRSWTAMIYLNAVEEGGTTEFTRVTLSVPPRAGALLLWNNALPDGTPNPWTMHAARPVLRGVKYVVTKWFRARPCQ</sequence>
<evidence type="ECO:0000256" key="2">
    <source>
        <dbReference type="ARBA" id="ARBA00022723"/>
    </source>
</evidence>
<evidence type="ECO:0000313" key="8">
    <source>
        <dbReference type="EMBL" id="MYL98007.1"/>
    </source>
</evidence>
<keyword evidence="5" id="KW-0560">Oxidoreductase</keyword>
<gene>
    <name evidence="8" type="ORF">GR702_09505</name>
</gene>
<keyword evidence="3" id="KW-0847">Vitamin C</keyword>
<dbReference type="PROSITE" id="PS51471">
    <property type="entry name" value="FE2OG_OXY"/>
    <property type="match status" value="1"/>
</dbReference>
<dbReference type="EMBL" id="WVTD01000005">
    <property type="protein sequence ID" value="MYL98007.1"/>
    <property type="molecule type" value="Genomic_DNA"/>
</dbReference>
<proteinExistence type="predicted"/>
<feature type="domain" description="Fe2OG dioxygenase" evidence="7">
    <location>
        <begin position="108"/>
        <end position="217"/>
    </location>
</feature>
<name>A0A7X4GG53_9SPHN</name>
<dbReference type="GO" id="GO:0031418">
    <property type="term" value="F:L-ascorbic acid binding"/>
    <property type="evidence" value="ECO:0007669"/>
    <property type="project" value="UniProtKB-KW"/>
</dbReference>
<dbReference type="GO" id="GO:0005506">
    <property type="term" value="F:iron ion binding"/>
    <property type="evidence" value="ECO:0007669"/>
    <property type="project" value="InterPro"/>
</dbReference>
<comment type="caution">
    <text evidence="8">The sequence shown here is derived from an EMBL/GenBank/DDBJ whole genome shotgun (WGS) entry which is preliminary data.</text>
</comment>
<protein>
    <submittedName>
        <fullName evidence="8">2OG-Fe(II) oxygenase</fullName>
    </submittedName>
</protein>
<keyword evidence="6" id="KW-0408">Iron</keyword>
<accession>A0A7X4GG53</accession>
<comment type="cofactor">
    <cofactor evidence="1">
        <name>L-ascorbate</name>
        <dbReference type="ChEBI" id="CHEBI:38290"/>
    </cofactor>
</comment>
<evidence type="ECO:0000256" key="5">
    <source>
        <dbReference type="ARBA" id="ARBA00023002"/>
    </source>
</evidence>
<organism evidence="8 9">
    <name type="scientific">Novosphingobium silvae</name>
    <dbReference type="NCBI Taxonomy" id="2692619"/>
    <lineage>
        <taxon>Bacteria</taxon>
        <taxon>Pseudomonadati</taxon>
        <taxon>Pseudomonadota</taxon>
        <taxon>Alphaproteobacteria</taxon>
        <taxon>Sphingomonadales</taxon>
        <taxon>Sphingomonadaceae</taxon>
        <taxon>Novosphingobium</taxon>
    </lineage>
</organism>
<dbReference type="InterPro" id="IPR005123">
    <property type="entry name" value="Oxoglu/Fe-dep_dioxygenase_dom"/>
</dbReference>
<dbReference type="Pfam" id="PF13640">
    <property type="entry name" value="2OG-FeII_Oxy_3"/>
    <property type="match status" value="1"/>
</dbReference>
<dbReference type="InterPro" id="IPR045054">
    <property type="entry name" value="P4HA-like"/>
</dbReference>
<dbReference type="Proteomes" id="UP000465810">
    <property type="component" value="Unassembled WGS sequence"/>
</dbReference>
<evidence type="ECO:0000313" key="9">
    <source>
        <dbReference type="Proteomes" id="UP000465810"/>
    </source>
</evidence>
<keyword evidence="4" id="KW-0223">Dioxygenase</keyword>
<evidence type="ECO:0000256" key="1">
    <source>
        <dbReference type="ARBA" id="ARBA00001961"/>
    </source>
</evidence>
<evidence type="ECO:0000256" key="3">
    <source>
        <dbReference type="ARBA" id="ARBA00022896"/>
    </source>
</evidence>
<dbReference type="PANTHER" id="PTHR10869:SF246">
    <property type="entry name" value="TRANSMEMBRANE PROLYL 4-HYDROXYLASE"/>
    <property type="match status" value="1"/>
</dbReference>
<reference evidence="8 9" key="1">
    <citation type="submission" date="2019-12" db="EMBL/GenBank/DDBJ databases">
        <authorList>
            <person name="Feng G."/>
            <person name="Zhu H."/>
        </authorList>
    </citation>
    <scope>NUCLEOTIDE SEQUENCE [LARGE SCALE GENOMIC DNA]</scope>
    <source>
        <strain evidence="8 9">FGD1</strain>
    </source>
</reference>
<dbReference type="Gene3D" id="2.60.120.620">
    <property type="entry name" value="q2cbj1_9rhob like domain"/>
    <property type="match status" value="1"/>
</dbReference>